<name>A0A7V6DQY5_9BACT</name>
<dbReference type="AlphaFoldDB" id="A0A7V6DQY5"/>
<feature type="signal peptide" evidence="1">
    <location>
        <begin position="1"/>
        <end position="25"/>
    </location>
</feature>
<gene>
    <name evidence="2" type="ORF">ENV52_13560</name>
</gene>
<dbReference type="EMBL" id="DTGR01000211">
    <property type="protein sequence ID" value="HHS30714.1"/>
    <property type="molecule type" value="Genomic_DNA"/>
</dbReference>
<accession>A0A7V6DQY5</accession>
<protein>
    <submittedName>
        <fullName evidence="2">Uncharacterized protein</fullName>
    </submittedName>
</protein>
<reference evidence="2" key="1">
    <citation type="journal article" date="2020" name="mSystems">
        <title>Genome- and Community-Level Interaction Insights into Carbon Utilization and Element Cycling Functions of Hydrothermarchaeota in Hydrothermal Sediment.</title>
        <authorList>
            <person name="Zhou Z."/>
            <person name="Liu Y."/>
            <person name="Xu W."/>
            <person name="Pan J."/>
            <person name="Luo Z.H."/>
            <person name="Li M."/>
        </authorList>
    </citation>
    <scope>NUCLEOTIDE SEQUENCE [LARGE SCALE GENOMIC DNA]</scope>
    <source>
        <strain evidence="2">SpSt-767</strain>
    </source>
</reference>
<comment type="caution">
    <text evidence="2">The sequence shown here is derived from an EMBL/GenBank/DDBJ whole genome shotgun (WGS) entry which is preliminary data.</text>
</comment>
<evidence type="ECO:0000313" key="2">
    <source>
        <dbReference type="EMBL" id="HHS30714.1"/>
    </source>
</evidence>
<keyword evidence="1" id="KW-0732">Signal</keyword>
<dbReference type="SUPFAM" id="SSF55486">
    <property type="entry name" value="Metalloproteases ('zincins'), catalytic domain"/>
    <property type="match status" value="1"/>
</dbReference>
<proteinExistence type="predicted"/>
<evidence type="ECO:0000256" key="1">
    <source>
        <dbReference type="SAM" id="SignalP"/>
    </source>
</evidence>
<sequence length="277" mass="31830">MRKKTFLWPCLGLLFLALSFFGTRAKSAETLPAAQEAALFSLKDLGPVDLAPKRVVLEIYASPAPDLSSFEVLFPQAWPLVQAFYANMGVLLELVPGKAAAGKLVPGKHLRLEALTHDEWLDRTFQAFQVEPPFRKRFLRVCQDKYAFAHLNLSVIHMDFKHIQKDILSNRSKEARYNPNKLANLIIHEMGHLFGLYHANEFVNDPIPETLPDGRTPDFMSQNLAQPHLGFVDFQKRLVHSYLSGGKVFQQYRYVDFDPLRYLELIRQYNNYQEPKP</sequence>
<feature type="chain" id="PRO_5030558838" evidence="1">
    <location>
        <begin position="26"/>
        <end position="277"/>
    </location>
</feature>
<organism evidence="2">
    <name type="scientific">Desulfobacca acetoxidans</name>
    <dbReference type="NCBI Taxonomy" id="60893"/>
    <lineage>
        <taxon>Bacteria</taxon>
        <taxon>Pseudomonadati</taxon>
        <taxon>Thermodesulfobacteriota</taxon>
        <taxon>Desulfobaccia</taxon>
        <taxon>Desulfobaccales</taxon>
        <taxon>Desulfobaccaceae</taxon>
        <taxon>Desulfobacca</taxon>
    </lineage>
</organism>